<sequence>MRTMHEDEELGIRTVPGKAEPSFRHDTKQSRHRT</sequence>
<reference evidence="2" key="1">
    <citation type="submission" date="2018-02" db="EMBL/GenBank/DDBJ databases">
        <title>Rhizophora mucronata_Transcriptome.</title>
        <authorList>
            <person name="Meera S.P."/>
            <person name="Sreeshan A."/>
            <person name="Augustine A."/>
        </authorList>
    </citation>
    <scope>NUCLEOTIDE SEQUENCE</scope>
    <source>
        <tissue evidence="2">Leaf</tissue>
    </source>
</reference>
<feature type="compositionally biased region" description="Basic and acidic residues" evidence="1">
    <location>
        <begin position="21"/>
        <end position="34"/>
    </location>
</feature>
<dbReference type="AlphaFoldDB" id="A0A2P2NFD4"/>
<name>A0A2P2NFD4_RHIMU</name>
<dbReference type="EMBL" id="GGEC01060679">
    <property type="protein sequence ID" value="MBX41163.1"/>
    <property type="molecule type" value="Transcribed_RNA"/>
</dbReference>
<accession>A0A2P2NFD4</accession>
<proteinExistence type="predicted"/>
<protein>
    <submittedName>
        <fullName evidence="2">Uncharacterized protein</fullName>
    </submittedName>
</protein>
<organism evidence="2">
    <name type="scientific">Rhizophora mucronata</name>
    <name type="common">Asiatic mangrove</name>
    <dbReference type="NCBI Taxonomy" id="61149"/>
    <lineage>
        <taxon>Eukaryota</taxon>
        <taxon>Viridiplantae</taxon>
        <taxon>Streptophyta</taxon>
        <taxon>Embryophyta</taxon>
        <taxon>Tracheophyta</taxon>
        <taxon>Spermatophyta</taxon>
        <taxon>Magnoliopsida</taxon>
        <taxon>eudicotyledons</taxon>
        <taxon>Gunneridae</taxon>
        <taxon>Pentapetalae</taxon>
        <taxon>rosids</taxon>
        <taxon>fabids</taxon>
        <taxon>Malpighiales</taxon>
        <taxon>Rhizophoraceae</taxon>
        <taxon>Rhizophora</taxon>
    </lineage>
</organism>
<feature type="region of interest" description="Disordered" evidence="1">
    <location>
        <begin position="1"/>
        <end position="34"/>
    </location>
</feature>
<evidence type="ECO:0000256" key="1">
    <source>
        <dbReference type="SAM" id="MobiDB-lite"/>
    </source>
</evidence>
<evidence type="ECO:0000313" key="2">
    <source>
        <dbReference type="EMBL" id="MBX41163.1"/>
    </source>
</evidence>